<keyword evidence="1" id="KW-1003">Cell membrane</keyword>
<dbReference type="PANTHER" id="PTHR33383">
    <property type="entry name" value="MEMBRANE PROTEIN INSERTION EFFICIENCY FACTOR-RELATED"/>
    <property type="match status" value="1"/>
</dbReference>
<dbReference type="RefSeq" id="WP_184174325.1">
    <property type="nucleotide sequence ID" value="NZ_JACHGF010000003.1"/>
</dbReference>
<protein>
    <recommendedName>
        <fullName evidence="1">Putative membrane protein insertion efficiency factor</fullName>
    </recommendedName>
</protein>
<sequence length="69" mass="7923">MKFLFIGFVKMYQAVLSPYFPNACRYSPTCSQYMIEAIQKYGVWKGTRLGLRRLGRCHPWGGSGFDPVP</sequence>
<accession>A0A840TS42</accession>
<dbReference type="Proteomes" id="UP000557307">
    <property type="component" value="Unassembled WGS sequence"/>
</dbReference>
<comment type="subcellular location">
    <subcellularLocation>
        <location evidence="1">Cell membrane</location>
        <topology evidence="1">Peripheral membrane protein</topology>
        <orientation evidence="1">Cytoplasmic side</orientation>
    </subcellularLocation>
</comment>
<dbReference type="EMBL" id="JACHGF010000003">
    <property type="protein sequence ID" value="MBB5284382.1"/>
    <property type="molecule type" value="Genomic_DNA"/>
</dbReference>
<dbReference type="Pfam" id="PF01809">
    <property type="entry name" value="YidD"/>
    <property type="match status" value="1"/>
</dbReference>
<dbReference type="GO" id="GO:0005886">
    <property type="term" value="C:plasma membrane"/>
    <property type="evidence" value="ECO:0007669"/>
    <property type="project" value="UniProtKB-SubCell"/>
</dbReference>
<comment type="caution">
    <text evidence="2">The sequence shown here is derived from an EMBL/GenBank/DDBJ whole genome shotgun (WGS) entry which is preliminary data.</text>
</comment>
<gene>
    <name evidence="2" type="ORF">HNQ92_002525</name>
</gene>
<reference evidence="2 3" key="1">
    <citation type="submission" date="2020-08" db="EMBL/GenBank/DDBJ databases">
        <title>Genomic Encyclopedia of Type Strains, Phase IV (KMG-IV): sequencing the most valuable type-strain genomes for metagenomic binning, comparative biology and taxonomic classification.</title>
        <authorList>
            <person name="Goeker M."/>
        </authorList>
    </citation>
    <scope>NUCLEOTIDE SEQUENCE [LARGE SCALE GENOMIC DNA]</scope>
    <source>
        <strain evidence="2 3">DSM 105074</strain>
    </source>
</reference>
<dbReference type="NCBIfam" id="TIGR00278">
    <property type="entry name" value="membrane protein insertion efficiency factor YidD"/>
    <property type="match status" value="1"/>
</dbReference>
<dbReference type="PANTHER" id="PTHR33383:SF1">
    <property type="entry name" value="MEMBRANE PROTEIN INSERTION EFFICIENCY FACTOR-RELATED"/>
    <property type="match status" value="1"/>
</dbReference>
<organism evidence="2 3">
    <name type="scientific">Rhabdobacter roseus</name>
    <dbReference type="NCBI Taxonomy" id="1655419"/>
    <lineage>
        <taxon>Bacteria</taxon>
        <taxon>Pseudomonadati</taxon>
        <taxon>Bacteroidota</taxon>
        <taxon>Cytophagia</taxon>
        <taxon>Cytophagales</taxon>
        <taxon>Cytophagaceae</taxon>
        <taxon>Rhabdobacter</taxon>
    </lineage>
</organism>
<evidence type="ECO:0000313" key="2">
    <source>
        <dbReference type="EMBL" id="MBB5284382.1"/>
    </source>
</evidence>
<dbReference type="InterPro" id="IPR002696">
    <property type="entry name" value="Membr_insert_effic_factor_YidD"/>
</dbReference>
<name>A0A840TS42_9BACT</name>
<keyword evidence="3" id="KW-1185">Reference proteome</keyword>
<proteinExistence type="inferred from homology"/>
<evidence type="ECO:0000256" key="1">
    <source>
        <dbReference type="HAMAP-Rule" id="MF_00386"/>
    </source>
</evidence>
<comment type="similarity">
    <text evidence="1">Belongs to the UPF0161 family.</text>
</comment>
<dbReference type="HAMAP" id="MF_00386">
    <property type="entry name" value="UPF0161_YidD"/>
    <property type="match status" value="1"/>
</dbReference>
<evidence type="ECO:0000313" key="3">
    <source>
        <dbReference type="Proteomes" id="UP000557307"/>
    </source>
</evidence>
<dbReference type="AlphaFoldDB" id="A0A840TS42"/>
<dbReference type="SMART" id="SM01234">
    <property type="entry name" value="Haemolytic"/>
    <property type="match status" value="1"/>
</dbReference>
<keyword evidence="1" id="KW-0472">Membrane</keyword>
<comment type="function">
    <text evidence="1">Could be involved in insertion of integral membrane proteins into the membrane.</text>
</comment>